<protein>
    <submittedName>
        <fullName evidence="6">DNA-binding protein</fullName>
    </submittedName>
</protein>
<dbReference type="Pfam" id="PF06114">
    <property type="entry name" value="Peptidase_M78"/>
    <property type="match status" value="1"/>
</dbReference>
<evidence type="ECO:0000256" key="4">
    <source>
        <dbReference type="ARBA" id="ARBA00023163"/>
    </source>
</evidence>
<dbReference type="Pfam" id="PF01381">
    <property type="entry name" value="HTH_3"/>
    <property type="match status" value="1"/>
</dbReference>
<gene>
    <name evidence="6" type="ORF">HHI_03522</name>
</gene>
<dbReference type="PROSITE" id="PS50943">
    <property type="entry name" value="HTH_CROC1"/>
    <property type="match status" value="1"/>
</dbReference>
<sequence>MAERKEKTLIGPRVRRLRRTLGITQAQMAEDLGVSASYINLIEANQRPISANLLLTLARVYDFDISDVGGAGDARLVSELMEVVRDPVLEAGPVGKNDVEDMVNASPDIARAFVQLYDKYRELALRTYSDNNPLTDREKVELLEESARSVESVRQMLQDHRNYFPELDEAAEAFGAELSTLHEDPYAAMIQRLKGQHGLRVRVVPYDIMPNTLRYYDRHKRGIDLSELLPQSGRRFQLAFQLGMLEYGELINSYVQKAGFTDRDAIGLARVSLANYFAAAVLMPYHSFLREAEKTKYDVQLLSHRFNTSFEQTAHRLTTLQKPDARGIPFFFMRIDTAGNVSKRFSAGRFHFSKFGGACPLWNIHECFEAPGRIRTQIIQMPDDTTYFSIGRTITRTDGFYDKPGPKLAIGLGCDIAYAKRLVYAADHNLEKAEPTPIGVNCYLCERQNCASRAHAPLSRKLVFDERARGISLYRFQDD</sequence>
<dbReference type="PIRSF" id="PIRSF019251">
    <property type="entry name" value="Rv0465c"/>
    <property type="match status" value="1"/>
</dbReference>
<keyword evidence="4" id="KW-0804">Transcription</keyword>
<dbReference type="EMBL" id="ARYI01000002">
    <property type="protein sequence ID" value="KCZ95809.1"/>
    <property type="molecule type" value="Genomic_DNA"/>
</dbReference>
<dbReference type="InterPro" id="IPR026281">
    <property type="entry name" value="HTH_RamB"/>
</dbReference>
<comment type="caution">
    <text evidence="6">The sequence shown here is derived from an EMBL/GenBank/DDBJ whole genome shotgun (WGS) entry which is preliminary data.</text>
</comment>
<dbReference type="Proteomes" id="UP000025061">
    <property type="component" value="Unassembled WGS sequence"/>
</dbReference>
<dbReference type="Pfam" id="PF09856">
    <property type="entry name" value="ScfRs"/>
    <property type="match status" value="1"/>
</dbReference>
<dbReference type="PATRIC" id="fig|1280951.3.peg.716"/>
<dbReference type="InterPro" id="IPR001387">
    <property type="entry name" value="Cro/C1-type_HTH"/>
</dbReference>
<dbReference type="InterPro" id="IPR010359">
    <property type="entry name" value="IrrE_HExxH"/>
</dbReference>
<evidence type="ECO:0000259" key="5">
    <source>
        <dbReference type="PROSITE" id="PS50943"/>
    </source>
</evidence>
<keyword evidence="7" id="KW-1185">Reference proteome</keyword>
<feature type="domain" description="HTH cro/C1-type" evidence="5">
    <location>
        <begin position="14"/>
        <end position="68"/>
    </location>
</feature>
<dbReference type="CDD" id="cd00093">
    <property type="entry name" value="HTH_XRE"/>
    <property type="match status" value="1"/>
</dbReference>
<dbReference type="Gene3D" id="1.10.260.40">
    <property type="entry name" value="lambda repressor-like DNA-binding domains"/>
    <property type="match status" value="1"/>
</dbReference>
<comment type="similarity">
    <text evidence="1">Belongs to the short-chain fatty acyl-CoA assimilation regulator (ScfR) family.</text>
</comment>
<dbReference type="GO" id="GO:0003677">
    <property type="term" value="F:DNA binding"/>
    <property type="evidence" value="ECO:0007669"/>
    <property type="project" value="UniProtKB-KW"/>
</dbReference>
<evidence type="ECO:0000313" key="7">
    <source>
        <dbReference type="Proteomes" id="UP000025061"/>
    </source>
</evidence>
<evidence type="ECO:0000256" key="3">
    <source>
        <dbReference type="ARBA" id="ARBA00023125"/>
    </source>
</evidence>
<dbReference type="SUPFAM" id="SSF47413">
    <property type="entry name" value="lambda repressor-like DNA-binding domains"/>
    <property type="match status" value="1"/>
</dbReference>
<dbReference type="RefSeq" id="WP_011646255.1">
    <property type="nucleotide sequence ID" value="NZ_ARYI01000002.1"/>
</dbReference>
<dbReference type="SMART" id="SM00530">
    <property type="entry name" value="HTH_XRE"/>
    <property type="match status" value="1"/>
</dbReference>
<organism evidence="6 7">
    <name type="scientific">Hyphomonas hirschiana VP5</name>
    <dbReference type="NCBI Taxonomy" id="1280951"/>
    <lineage>
        <taxon>Bacteria</taxon>
        <taxon>Pseudomonadati</taxon>
        <taxon>Pseudomonadota</taxon>
        <taxon>Alphaproteobacteria</taxon>
        <taxon>Hyphomonadales</taxon>
        <taxon>Hyphomonadaceae</taxon>
        <taxon>Hyphomonas</taxon>
    </lineage>
</organism>
<name>A0A059FYJ6_9PROT</name>
<evidence type="ECO:0000256" key="1">
    <source>
        <dbReference type="ARBA" id="ARBA00007227"/>
    </source>
</evidence>
<dbReference type="PANTHER" id="PTHR46797:SF23">
    <property type="entry name" value="HTH-TYPE TRANSCRIPTIONAL REGULATOR SUTR"/>
    <property type="match status" value="1"/>
</dbReference>
<dbReference type="AlphaFoldDB" id="A0A059FYJ6"/>
<dbReference type="OrthoDB" id="1123084at2"/>
<dbReference type="InterPro" id="IPR050807">
    <property type="entry name" value="TransReg_Diox_bact_type"/>
</dbReference>
<proteinExistence type="inferred from homology"/>
<keyword evidence="2" id="KW-0805">Transcription regulation</keyword>
<dbReference type="GO" id="GO:0003700">
    <property type="term" value="F:DNA-binding transcription factor activity"/>
    <property type="evidence" value="ECO:0007669"/>
    <property type="project" value="TreeGrafter"/>
</dbReference>
<dbReference type="PANTHER" id="PTHR46797">
    <property type="entry name" value="HTH-TYPE TRANSCRIPTIONAL REGULATOR"/>
    <property type="match status" value="1"/>
</dbReference>
<dbReference type="InterPro" id="IPR018653">
    <property type="entry name" value="ScfR_C"/>
</dbReference>
<dbReference type="GO" id="GO:0005829">
    <property type="term" value="C:cytosol"/>
    <property type="evidence" value="ECO:0007669"/>
    <property type="project" value="TreeGrafter"/>
</dbReference>
<accession>A0A059FYJ6</accession>
<dbReference type="InterPro" id="IPR010982">
    <property type="entry name" value="Lambda_DNA-bd_dom_sf"/>
</dbReference>
<evidence type="ECO:0000256" key="2">
    <source>
        <dbReference type="ARBA" id="ARBA00023015"/>
    </source>
</evidence>
<evidence type="ECO:0000313" key="6">
    <source>
        <dbReference type="EMBL" id="KCZ95809.1"/>
    </source>
</evidence>
<keyword evidence="3 6" id="KW-0238">DNA-binding</keyword>
<reference evidence="6 7" key="1">
    <citation type="submission" date="2013-04" db="EMBL/GenBank/DDBJ databases">
        <title>Hyphomonas hirschiana VP5 Genome Sequencing.</title>
        <authorList>
            <person name="Lai Q."/>
            <person name="Shao Z."/>
        </authorList>
    </citation>
    <scope>NUCLEOTIDE SEQUENCE [LARGE SCALE GENOMIC DNA]</scope>
    <source>
        <strain evidence="6 7">VP5</strain>
    </source>
</reference>